<evidence type="ECO:0000313" key="2">
    <source>
        <dbReference type="Proteomes" id="UP000439123"/>
    </source>
</evidence>
<dbReference type="AlphaFoldDB" id="A0A653KXC4"/>
<accession>A0A653KXC4</accession>
<dbReference type="Proteomes" id="UP000439123">
    <property type="component" value="Unassembled WGS sequence"/>
</dbReference>
<evidence type="ECO:0000313" key="1">
    <source>
        <dbReference type="EMBL" id="VXA83969.1"/>
    </source>
</evidence>
<protein>
    <submittedName>
        <fullName evidence="1">Uncharacterized protein</fullName>
    </submittedName>
</protein>
<sequence>MGLEPFINHLRGHLNEQSPCSKPPLTCPRQHFATLAFCSPPALQIATRIAPSHTGKARHAPETGHF</sequence>
<name>A0A653KXC4_AERVE</name>
<proteinExistence type="predicted"/>
<reference evidence="1 2" key="1">
    <citation type="submission" date="2019-10" db="EMBL/GenBank/DDBJ databases">
        <authorList>
            <person name="Karimi E."/>
        </authorList>
    </citation>
    <scope>NUCLEOTIDE SEQUENCE [LARGE SCALE GENOMIC DNA]</scope>
    <source>
        <strain evidence="1">Aeromonas sp. 8C</strain>
    </source>
</reference>
<gene>
    <name evidence="1" type="ORF">AERO8C_160122</name>
</gene>
<dbReference type="EMBL" id="CABWLC010000008">
    <property type="protein sequence ID" value="VXA83969.1"/>
    <property type="molecule type" value="Genomic_DNA"/>
</dbReference>
<organism evidence="1 2">
    <name type="scientific">Aeromonas veronii</name>
    <dbReference type="NCBI Taxonomy" id="654"/>
    <lineage>
        <taxon>Bacteria</taxon>
        <taxon>Pseudomonadati</taxon>
        <taxon>Pseudomonadota</taxon>
        <taxon>Gammaproteobacteria</taxon>
        <taxon>Aeromonadales</taxon>
        <taxon>Aeromonadaceae</taxon>
        <taxon>Aeromonas</taxon>
    </lineage>
</organism>